<evidence type="ECO:0000313" key="2">
    <source>
        <dbReference type="EMBL" id="ADC45138.1"/>
    </source>
</evidence>
<dbReference type="HOGENOM" id="CLU_2059451_0_0_4"/>
<accession>D3DXW8</accession>
<protein>
    <submittedName>
        <fullName evidence="2">Uncharacterized protein</fullName>
    </submittedName>
</protein>
<dbReference type="STRING" id="266264.Rmet_6531"/>
<name>D3DXW8_CUPMC</name>
<organism evidence="2 3">
    <name type="scientific">Cupriavidus metallidurans (strain ATCC 43123 / DSM 2839 / NBRC 102507 / CH34)</name>
    <name type="common">Ralstonia metallidurans</name>
    <dbReference type="NCBI Taxonomy" id="266264"/>
    <lineage>
        <taxon>Bacteria</taxon>
        <taxon>Pseudomonadati</taxon>
        <taxon>Pseudomonadota</taxon>
        <taxon>Betaproteobacteria</taxon>
        <taxon>Burkholderiales</taxon>
        <taxon>Burkholderiaceae</taxon>
        <taxon>Cupriavidus</taxon>
    </lineage>
</organism>
<dbReference type="KEGG" id="rme:Rmet_6531"/>
<dbReference type="Proteomes" id="UP000002429">
    <property type="component" value="Chromosome"/>
</dbReference>
<sequence length="119" mass="13160">MHGDGTPLPRSVHREHQGQYGWVVREYDTLAIWSGLPRRASALYFACASCHDLQQAAQARARETARPDGPEPHLVYLPPESKNDTETLKHEKEVPDPGGIGACCSHCPCADQRDALRSD</sequence>
<feature type="region of interest" description="Disordered" evidence="1">
    <location>
        <begin position="59"/>
        <end position="94"/>
    </location>
</feature>
<feature type="compositionally biased region" description="Basic and acidic residues" evidence="1">
    <location>
        <begin position="81"/>
        <end position="94"/>
    </location>
</feature>
<proteinExistence type="predicted"/>
<dbReference type="AlphaFoldDB" id="D3DXW8"/>
<reference evidence="3" key="1">
    <citation type="journal article" date="2010" name="PLoS ONE">
        <title>The complete genome sequence of Cupriavidus metallidurans strain CH34, a master survivalist in harsh and anthropogenic environments.</title>
        <authorList>
            <person name="Janssen P.J."/>
            <person name="Van Houdt R."/>
            <person name="Moors H."/>
            <person name="Monsieurs P."/>
            <person name="Morin N."/>
            <person name="Michaux A."/>
            <person name="Benotmane M.A."/>
            <person name="Leys N."/>
            <person name="Vallaeys T."/>
            <person name="Lapidus A."/>
            <person name="Monchy S."/>
            <person name="Medigue C."/>
            <person name="Taghavi S."/>
            <person name="McCorkle S."/>
            <person name="Dunn J."/>
            <person name="van der Lelie D."/>
            <person name="Mergeay M."/>
        </authorList>
    </citation>
    <scope>NUCLEOTIDE SEQUENCE [LARGE SCALE GENOMIC DNA]</scope>
    <source>
        <strain evidence="3">ATCC 43123 / DSM 2839 / NBRC 102507 / CH34</strain>
    </source>
</reference>
<evidence type="ECO:0000313" key="3">
    <source>
        <dbReference type="Proteomes" id="UP000002429"/>
    </source>
</evidence>
<feature type="compositionally biased region" description="Basic and acidic residues" evidence="1">
    <location>
        <begin position="60"/>
        <end position="71"/>
    </location>
</feature>
<gene>
    <name evidence="2" type="ordered locus">Rmet_6531</name>
</gene>
<dbReference type="EMBL" id="CP000352">
    <property type="protein sequence ID" value="ADC45138.1"/>
    <property type="molecule type" value="Genomic_DNA"/>
</dbReference>
<keyword evidence="3" id="KW-1185">Reference proteome</keyword>
<evidence type="ECO:0000256" key="1">
    <source>
        <dbReference type="SAM" id="MobiDB-lite"/>
    </source>
</evidence>